<proteinExistence type="predicted"/>
<name>A0A8S5MZ32_9CAUD</name>
<reference evidence="1" key="1">
    <citation type="journal article" date="2021" name="Proc. Natl. Acad. Sci. U.S.A.">
        <title>A Catalog of Tens of Thousands of Viruses from Human Metagenomes Reveals Hidden Associations with Chronic Diseases.</title>
        <authorList>
            <person name="Tisza M.J."/>
            <person name="Buck C.B."/>
        </authorList>
    </citation>
    <scope>NUCLEOTIDE SEQUENCE</scope>
    <source>
        <strain evidence="1">CtAUQ2</strain>
    </source>
</reference>
<organism evidence="1">
    <name type="scientific">Siphoviridae sp. ctAUQ2</name>
    <dbReference type="NCBI Taxonomy" id="2826182"/>
    <lineage>
        <taxon>Viruses</taxon>
        <taxon>Duplodnaviria</taxon>
        <taxon>Heunggongvirae</taxon>
        <taxon>Uroviricota</taxon>
        <taxon>Caudoviricetes</taxon>
    </lineage>
</organism>
<accession>A0A8S5MZ32</accession>
<protein>
    <submittedName>
        <fullName evidence="1">Uncharacterized protein</fullName>
    </submittedName>
</protein>
<sequence>MSTVAKASITLVSISDAYAVSLAPSMCVIHADYDGSHPVLTNAYTLITVYCGEVKVPFTVEMVTASHISINYSLSKIDDCTYRLAITDLHYSLLEGGLDITVKPNDYTTLNGRFLFTVERESTMLDWIQAWESNKTTIGATSIITPKLFVGKKITGSYDSLAEVPGLTGVYIGPSENDSCGLYGYKNSIEIFHLDETGGKIGGWDLSQDGLYSSNGKLRILSDGSIRAVNDEFDTIWEVCADGSASFALGNVQFKANGDAEFKGKITSSEGNIAGWTITDSLLHCVPIALSATGKYIALANISSYPLLADGSWNGNHFNWVQQYGGAALYYTSSSNFGFIAYNKSAKQVFAAGSTNFIAGWSFDETALWIGTKNNNSNQYTGASGSLTIGSEGLRGSTWYINANGTASFVKGLVTFGETSGTIVGWTLTGSKIATNYIALTSAAGSSGLYMTASANGQFIAKGPDAMENFINDNGGIYLKVSSDSANLGAYNSKGSRLFKIQSNGTCYIAGWSFDETSLWTGTQVTSGFTASGNISIGPNGLRGYKWRLENDGSGALAGGQITWSKDGSGSLAGGNISWDAYGNVTFSSAVSLSWTKGIDEAKAAASSASSAAATAQSTADGANTKYTNMLGTYLTHIGSDGIYTGTLTADQINGLSCTFKQGSIGGWTINSDHITKNDIYLGSNGDIYCSYNSIEYWRIDNLGKATFAQGQVAFRKDGSGSLAGGNISWDAYGSLVFTTQASYTSGSNDMNTGFGAVLKISASTGIIESTAKNAPSYSTATSYLSSNGIFSNIAGINGMPSSSGYTHRGAIVGLGFANVSKSTWAMDANETIVTGVYGRASNSGTAPAYGGFFYSLFAGGLVLGRKCVSGTSNSTIYLSDSHTLVIGYTSATATVYLPSNPKEGQIVIFKQWWSGKMTIKPYTGQCLYDDTSENDYYDCTEGQTVIAIFSIGYITSGDTTTKKEAWLMGRFKF</sequence>
<evidence type="ECO:0000313" key="1">
    <source>
        <dbReference type="EMBL" id="DAD87614.1"/>
    </source>
</evidence>
<dbReference type="EMBL" id="BK015022">
    <property type="protein sequence ID" value="DAD87614.1"/>
    <property type="molecule type" value="Genomic_DNA"/>
</dbReference>